<feature type="compositionally biased region" description="Basic residues" evidence="1">
    <location>
        <begin position="62"/>
        <end position="74"/>
    </location>
</feature>
<accession>A0AA88XC96</accession>
<dbReference type="Pfam" id="PF00226">
    <property type="entry name" value="DnaJ"/>
    <property type="match status" value="1"/>
</dbReference>
<comment type="caution">
    <text evidence="3">The sequence shown here is derived from an EMBL/GenBank/DDBJ whole genome shotgun (WGS) entry which is preliminary data.</text>
</comment>
<dbReference type="AlphaFoldDB" id="A0AA88XC96"/>
<sequence length="1257" mass="136784">MSPAVAGFQPPITSHQEKHSTQPPPSQNPNPNPGSQNLSSSSLHLEIASDGGFNCSNFAGRSRPRLMKMRKKSGSPRGRPASRRVGLNPFRSVSEISIGGVEYAATSNCKKTGISIVEEGFVFGASNLTSEQIGFSGKVGNNVGFVFGGNNFNIRQKAFFGSVENLGCGESAKVGNVGFVSPANESDLVSSLEKIENVGFVFGVDKNKLDLAANIIFGNKESGDVAQRDSLSKSHLGEDGSSCNVGAAVPDVRGNLKVDAVGDSGKLSDASFVFSTGWSDSRSSSNQEAGRSVWSEYGNSGSMEQRAKFDNVGFVFGANERDTESSVHFKSGEFERSGGKLDSETRIEEARENDVFVFGSANKGDSVRNGSFQVSDWMNKLKSENAENCNGYVKRQNDSTDLVDNIKFDSVYRTSSSLCSDDIGASNILDALESLKIYDSVKVDGVDTIHGSTKTAGLFGGSVGNFSGKRSSSCSTSETYGKENQPINLTEKNSRLGQFSENRTNNGSEMNKTSFSSQVLSMGIGLQPQGSVFEASHLDEVEKDKPSVTSTPVGSGMPFTGFTAPSLNTPCSFSANFFPGLSKKLEFSAKSKSVGRRKAKKMGGNLRQHTLVQQRANLLSKEGHTDESLGSCSPMDFSPYQEVNCVPRASHSAASAKPKEQEPNSPKEGGRGFVSSPRSDKSDGRTNFCFASTSVNSGDRQSSFVTLSSPPDDSSASKHQQMKKYRMKIGRGSKVYASSQNVDISTSQSKWKNLSKADEAHVKQDPTEAGTVEACEKLRIRGNQAYRAGNFPAAEGFYTKGINTVLDTKMLGCTEPLMLCYSNRAATRSSLGRIREALGDCKMAAVLDPSFIRVRIRAANCHLVLGEVEDAMQYFSNCLQSGIDVCLDRRITIEAAEGVQKAQLRKYEEVVKLCEQSLDFAERNFASLDPTNQSTNADGSELGSSLRLWRWSLMSKSYFHLGRLEVALDHIEKQEQLNATIGRCGSWNQETTVPLAITVRELLRQKNAGNEAFQFGRHTEAVEHYTAAISCSVESRPFTAVCFCNRAAAHQALDQIADAIADCSLAIALDENYSKALSRRATLHEMIRDYEQAANDLHRLIAVLEKRSQKNTQQPGTPDSREKDLRRARRRVSSMQEKAKKGIPLDLYCILGIKASDAASEIKKAYRKAALRHHPDKAGQFLARSESGDDGLWKEITDKIHIYADKLFKMIGEAYAVLSDPTKRSKYDDEEESRDDHDTNVSSSSGRASNVYSTTFN</sequence>
<dbReference type="Proteomes" id="UP001188597">
    <property type="component" value="Unassembled WGS sequence"/>
</dbReference>
<feature type="non-terminal residue" evidence="3">
    <location>
        <position position="1"/>
    </location>
</feature>
<dbReference type="PANTHER" id="PTHR45181:SF8">
    <property type="entry name" value="HEAT SHOCK PROTEIN DNAJ WITH TETRATRICOPEPTIDE REPEAT-CONTAINING PROTEIN"/>
    <property type="match status" value="1"/>
</dbReference>
<dbReference type="SMART" id="SM00028">
    <property type="entry name" value="TPR"/>
    <property type="match status" value="8"/>
</dbReference>
<gene>
    <name evidence="3" type="ORF">RJ639_027216</name>
</gene>
<evidence type="ECO:0000313" key="3">
    <source>
        <dbReference type="EMBL" id="KAK3039625.1"/>
    </source>
</evidence>
<protein>
    <recommendedName>
        <fullName evidence="2">J domain-containing protein</fullName>
    </recommendedName>
</protein>
<evidence type="ECO:0000313" key="4">
    <source>
        <dbReference type="Proteomes" id="UP001188597"/>
    </source>
</evidence>
<keyword evidence="4" id="KW-1185">Reference proteome</keyword>
<evidence type="ECO:0000259" key="2">
    <source>
        <dbReference type="PROSITE" id="PS50076"/>
    </source>
</evidence>
<reference evidence="3" key="1">
    <citation type="submission" date="2022-12" db="EMBL/GenBank/DDBJ databases">
        <title>Draft genome assemblies for two species of Escallonia (Escalloniales).</title>
        <authorList>
            <person name="Chanderbali A."/>
            <person name="Dervinis C."/>
            <person name="Anghel I."/>
            <person name="Soltis D."/>
            <person name="Soltis P."/>
            <person name="Zapata F."/>
        </authorList>
    </citation>
    <scope>NUCLEOTIDE SEQUENCE</scope>
    <source>
        <strain evidence="3">UCBG64.0493</strain>
        <tissue evidence="3">Leaf</tissue>
    </source>
</reference>
<dbReference type="SUPFAM" id="SSF46565">
    <property type="entry name" value="Chaperone J-domain"/>
    <property type="match status" value="1"/>
</dbReference>
<feature type="region of interest" description="Disordered" evidence="1">
    <location>
        <begin position="1106"/>
        <end position="1137"/>
    </location>
</feature>
<dbReference type="PANTHER" id="PTHR45181">
    <property type="entry name" value="HEAT SHOCK PROTEIN DNAJ WITH TETRATRICOPEPTIDE REPEAT-CONTAINING PROTEIN"/>
    <property type="match status" value="1"/>
</dbReference>
<dbReference type="SUPFAM" id="SSF48452">
    <property type="entry name" value="TPR-like"/>
    <property type="match status" value="2"/>
</dbReference>
<dbReference type="InterPro" id="IPR001623">
    <property type="entry name" value="DnaJ_domain"/>
</dbReference>
<dbReference type="PRINTS" id="PR00625">
    <property type="entry name" value="JDOMAIN"/>
</dbReference>
<feature type="compositionally biased region" description="Pro residues" evidence="1">
    <location>
        <begin position="22"/>
        <end position="32"/>
    </location>
</feature>
<dbReference type="InterPro" id="IPR019734">
    <property type="entry name" value="TPR_rpt"/>
</dbReference>
<evidence type="ECO:0000256" key="1">
    <source>
        <dbReference type="SAM" id="MobiDB-lite"/>
    </source>
</evidence>
<dbReference type="PROSITE" id="PS00636">
    <property type="entry name" value="DNAJ_1"/>
    <property type="match status" value="1"/>
</dbReference>
<dbReference type="InterPro" id="IPR036869">
    <property type="entry name" value="J_dom_sf"/>
</dbReference>
<feature type="region of interest" description="Disordered" evidence="1">
    <location>
        <begin position="59"/>
        <end position="85"/>
    </location>
</feature>
<dbReference type="EMBL" id="JAVXUP010000072">
    <property type="protein sequence ID" value="KAK3039625.1"/>
    <property type="molecule type" value="Genomic_DNA"/>
</dbReference>
<dbReference type="InterPro" id="IPR011990">
    <property type="entry name" value="TPR-like_helical_dom_sf"/>
</dbReference>
<feature type="compositionally biased region" description="Polar residues" evidence="1">
    <location>
        <begin position="689"/>
        <end position="719"/>
    </location>
</feature>
<dbReference type="Gene3D" id="1.10.287.110">
    <property type="entry name" value="DnaJ domain"/>
    <property type="match status" value="1"/>
</dbReference>
<dbReference type="SMART" id="SM00271">
    <property type="entry name" value="DnaJ"/>
    <property type="match status" value="1"/>
</dbReference>
<feature type="region of interest" description="Disordered" evidence="1">
    <location>
        <begin position="591"/>
        <end position="612"/>
    </location>
</feature>
<feature type="domain" description="J" evidence="2">
    <location>
        <begin position="1146"/>
        <end position="1231"/>
    </location>
</feature>
<dbReference type="Gene3D" id="1.25.40.10">
    <property type="entry name" value="Tetratricopeptide repeat domain"/>
    <property type="match status" value="2"/>
</dbReference>
<feature type="region of interest" description="Disordered" evidence="1">
    <location>
        <begin position="1"/>
        <end position="40"/>
    </location>
</feature>
<feature type="region of interest" description="Disordered" evidence="1">
    <location>
        <begin position="1221"/>
        <end position="1257"/>
    </location>
</feature>
<proteinExistence type="predicted"/>
<dbReference type="PROSITE" id="PS50076">
    <property type="entry name" value="DNAJ_2"/>
    <property type="match status" value="1"/>
</dbReference>
<dbReference type="InterPro" id="IPR018253">
    <property type="entry name" value="DnaJ_domain_CS"/>
</dbReference>
<dbReference type="CDD" id="cd06257">
    <property type="entry name" value="DnaJ"/>
    <property type="match status" value="1"/>
</dbReference>
<feature type="region of interest" description="Disordered" evidence="1">
    <location>
        <begin position="648"/>
        <end position="723"/>
    </location>
</feature>
<organism evidence="3 4">
    <name type="scientific">Escallonia herrerae</name>
    <dbReference type="NCBI Taxonomy" id="1293975"/>
    <lineage>
        <taxon>Eukaryota</taxon>
        <taxon>Viridiplantae</taxon>
        <taxon>Streptophyta</taxon>
        <taxon>Embryophyta</taxon>
        <taxon>Tracheophyta</taxon>
        <taxon>Spermatophyta</taxon>
        <taxon>Magnoliopsida</taxon>
        <taxon>eudicotyledons</taxon>
        <taxon>Gunneridae</taxon>
        <taxon>Pentapetalae</taxon>
        <taxon>asterids</taxon>
        <taxon>campanulids</taxon>
        <taxon>Escalloniales</taxon>
        <taxon>Escalloniaceae</taxon>
        <taxon>Escallonia</taxon>
    </lineage>
</organism>
<feature type="compositionally biased region" description="Polar residues" evidence="1">
    <location>
        <begin position="1240"/>
        <end position="1257"/>
    </location>
</feature>
<name>A0AA88XC96_9ASTE</name>